<dbReference type="GO" id="GO:0016020">
    <property type="term" value="C:membrane"/>
    <property type="evidence" value="ECO:0007669"/>
    <property type="project" value="UniProtKB-SubCell"/>
</dbReference>
<evidence type="ECO:0000313" key="7">
    <source>
        <dbReference type="EMBL" id="QNQ10154.1"/>
    </source>
</evidence>
<dbReference type="Gene3D" id="1.20.1720.10">
    <property type="entry name" value="Multidrug resistance protein D"/>
    <property type="match status" value="1"/>
</dbReference>
<dbReference type="RefSeq" id="WP_187762458.1">
    <property type="nucleotide sequence ID" value="NZ_CP061038.1"/>
</dbReference>
<evidence type="ECO:0000256" key="1">
    <source>
        <dbReference type="ARBA" id="ARBA00004141"/>
    </source>
</evidence>
<name>A0A7H0LKF1_9SPHN</name>
<gene>
    <name evidence="7" type="ORF">H3Z74_02580</name>
</gene>
<dbReference type="GO" id="GO:0022857">
    <property type="term" value="F:transmembrane transporter activity"/>
    <property type="evidence" value="ECO:0007669"/>
    <property type="project" value="InterPro"/>
</dbReference>
<dbReference type="AlphaFoldDB" id="A0A7H0LKF1"/>
<dbReference type="KEGG" id="spap:H3Z74_02580"/>
<comment type="subcellular location">
    <subcellularLocation>
        <location evidence="1">Membrane</location>
        <topology evidence="1">Multi-pass membrane protein</topology>
    </subcellularLocation>
</comment>
<feature type="transmembrane region" description="Helical" evidence="5">
    <location>
        <begin position="229"/>
        <end position="247"/>
    </location>
</feature>
<dbReference type="InterPro" id="IPR036259">
    <property type="entry name" value="MFS_trans_sf"/>
</dbReference>
<dbReference type="PANTHER" id="PTHR42718">
    <property type="entry name" value="MAJOR FACILITATOR SUPERFAMILY MULTIDRUG TRANSPORTER MFSC"/>
    <property type="match status" value="1"/>
</dbReference>
<dbReference type="CDD" id="cd17321">
    <property type="entry name" value="MFS_MMR_MDR_like"/>
    <property type="match status" value="1"/>
</dbReference>
<dbReference type="PANTHER" id="PTHR42718:SF49">
    <property type="entry name" value="EXPORT PROTEIN"/>
    <property type="match status" value="1"/>
</dbReference>
<dbReference type="PROSITE" id="PS00216">
    <property type="entry name" value="SUGAR_TRANSPORT_1"/>
    <property type="match status" value="1"/>
</dbReference>
<feature type="transmembrane region" description="Helical" evidence="5">
    <location>
        <begin position="165"/>
        <end position="186"/>
    </location>
</feature>
<feature type="transmembrane region" description="Helical" evidence="5">
    <location>
        <begin position="198"/>
        <end position="217"/>
    </location>
</feature>
<dbReference type="InterPro" id="IPR011701">
    <property type="entry name" value="MFS"/>
</dbReference>
<feature type="domain" description="Major facilitator superfamily (MFS) profile" evidence="6">
    <location>
        <begin position="12"/>
        <end position="498"/>
    </location>
</feature>
<feature type="transmembrane region" description="Helical" evidence="5">
    <location>
        <begin position="107"/>
        <end position="125"/>
    </location>
</feature>
<dbReference type="EMBL" id="CP061038">
    <property type="protein sequence ID" value="QNQ10154.1"/>
    <property type="molecule type" value="Genomic_DNA"/>
</dbReference>
<dbReference type="InterPro" id="IPR020846">
    <property type="entry name" value="MFS_dom"/>
</dbReference>
<evidence type="ECO:0000256" key="3">
    <source>
        <dbReference type="ARBA" id="ARBA00022989"/>
    </source>
</evidence>
<feature type="transmembrane region" description="Helical" evidence="5">
    <location>
        <begin position="137"/>
        <end position="159"/>
    </location>
</feature>
<dbReference type="SUPFAM" id="SSF103473">
    <property type="entry name" value="MFS general substrate transporter"/>
    <property type="match status" value="1"/>
</dbReference>
<feature type="transmembrane region" description="Helical" evidence="5">
    <location>
        <begin position="78"/>
        <end position="101"/>
    </location>
</feature>
<protein>
    <submittedName>
        <fullName evidence="7">MFS transporter</fullName>
    </submittedName>
</protein>
<feature type="transmembrane region" description="Helical" evidence="5">
    <location>
        <begin position="404"/>
        <end position="426"/>
    </location>
</feature>
<dbReference type="Gene3D" id="1.20.1250.20">
    <property type="entry name" value="MFS general substrate transporter like domains"/>
    <property type="match status" value="1"/>
</dbReference>
<feature type="transmembrane region" description="Helical" evidence="5">
    <location>
        <begin position="327"/>
        <end position="347"/>
    </location>
</feature>
<reference evidence="7 8" key="1">
    <citation type="submission" date="2020-09" db="EMBL/GenBank/DDBJ databases">
        <title>Sphingomonas sp., a new species isolated from pork steak.</title>
        <authorList>
            <person name="Heidler von Heilborn D."/>
        </authorList>
    </citation>
    <scope>NUCLEOTIDE SEQUENCE [LARGE SCALE GENOMIC DNA]</scope>
    <source>
        <strain evidence="8">S8-3T</strain>
    </source>
</reference>
<evidence type="ECO:0000256" key="5">
    <source>
        <dbReference type="SAM" id="Phobius"/>
    </source>
</evidence>
<dbReference type="InterPro" id="IPR005829">
    <property type="entry name" value="Sugar_transporter_CS"/>
</dbReference>
<keyword evidence="4 5" id="KW-0472">Membrane</keyword>
<evidence type="ECO:0000256" key="4">
    <source>
        <dbReference type="ARBA" id="ARBA00023136"/>
    </source>
</evidence>
<feature type="transmembrane region" description="Helical" evidence="5">
    <location>
        <begin position="473"/>
        <end position="494"/>
    </location>
</feature>
<organism evidence="7 8">
    <name type="scientific">Sphingomonas alpina</name>
    <dbReference type="NCBI Taxonomy" id="653931"/>
    <lineage>
        <taxon>Bacteria</taxon>
        <taxon>Pseudomonadati</taxon>
        <taxon>Pseudomonadota</taxon>
        <taxon>Alphaproteobacteria</taxon>
        <taxon>Sphingomonadales</taxon>
        <taxon>Sphingomonadaceae</taxon>
        <taxon>Sphingomonas</taxon>
    </lineage>
</organism>
<evidence type="ECO:0000313" key="8">
    <source>
        <dbReference type="Proteomes" id="UP000516148"/>
    </source>
</evidence>
<evidence type="ECO:0000259" key="6">
    <source>
        <dbReference type="PROSITE" id="PS50850"/>
    </source>
</evidence>
<proteinExistence type="predicted"/>
<feature type="transmembrane region" description="Helical" evidence="5">
    <location>
        <begin position="268"/>
        <end position="289"/>
    </location>
</feature>
<feature type="transmembrane region" description="Helical" evidence="5">
    <location>
        <begin position="353"/>
        <end position="374"/>
    </location>
</feature>
<evidence type="ECO:0000256" key="2">
    <source>
        <dbReference type="ARBA" id="ARBA00022692"/>
    </source>
</evidence>
<feature type="transmembrane region" description="Helical" evidence="5">
    <location>
        <begin position="295"/>
        <end position="315"/>
    </location>
</feature>
<keyword evidence="3 5" id="KW-1133">Transmembrane helix</keyword>
<keyword evidence="2 5" id="KW-0812">Transmembrane</keyword>
<dbReference type="Proteomes" id="UP000516148">
    <property type="component" value="Chromosome"/>
</dbReference>
<dbReference type="PROSITE" id="PS50850">
    <property type="entry name" value="MFS"/>
    <property type="match status" value="1"/>
</dbReference>
<feature type="transmembrane region" description="Helical" evidence="5">
    <location>
        <begin position="48"/>
        <end position="66"/>
    </location>
</feature>
<sequence length="509" mass="53120">MSLTSRSQSLIALAAVCLSSLMFGLEISSVPAILPTLEQALHANFSALQWIMNAYTIAVTTVLFATGTLADRYGRRRIFLIGIIAFGATSLICGLTGNVAVLIAARFLQGMSGGVMLICQVAVLSHQFQEPRERGMAFGWWGIIFGIGLGFGPIIGSAIVALSNWAWVFLVHVVLAAVTALLAMIGVRESRDPGAESLDIIGIVTLSLSVFCLAFYITQGPALGFGSPAGLGVIGLAVASFIAFIIAEKVSARPMIDFSVFRIRAFSGAVVGSAAMNISFWPFMIYLPIWFHAGLGYDTVTTGTALLAYTLPALLVPPLAERLALRYRAALVIPAGLFVIGLGFFLMKAGSAAANASWMTMLPGALLAGIGIGLTNTPVTNTTTGAISSDRAGMASGIDMSARMISLAINIAMMGFILISGVATYLRSVLPSSVNDAALRSLAERIAAGNTAAVPELSGAVVHDALVHGFGWVMLYGGIGVWLLAGISFVVFGVREAAQTTEATTPCTP</sequence>
<accession>A0A7H0LKF1</accession>
<keyword evidence="8" id="KW-1185">Reference proteome</keyword>
<dbReference type="Pfam" id="PF07690">
    <property type="entry name" value="MFS_1"/>
    <property type="match status" value="1"/>
</dbReference>